<dbReference type="AlphaFoldDB" id="A0A412X611"/>
<sequence length="504" mass="57300">MNMKKIKLFLGCFIAMTLLYACFDDEGNYDLSELATVGIQLSYTQPSIGEEYVIDPVIDYKGVDSTEFGYTWVCDIQDTWSDTICREKMLRYTFTEIANYRIRLVVEHVPTGALTTAGIYVGSRSRYSSGWTILSEQNNQSILSYIRVDEEEDNKIYTFFENIYTTLRGDELGTGPVRMGRHFSSESDQILVIQESGAVEIDGLDFSKAITTREEFIGGAYPAGFVPSQAEYASRLEAVLGTDGNVYTRINPNGNFQVCQYNTLPAFNNARITMMHYGAYQGYIYMYDELNHRMIGICDEPQAYTGMVINMKMDPDGVNSENFTPLDNMGEGTQVMFIGSYNVEGAGGRDFVQVIKKGSDYYFQTYKVFHSNGSSLMYAFDGTEELFVGNSEVNDDSKYCMDGASYFYFTSNNVLYYWNRVNRMEPYYTFQSKIVDIERYANGEDREEIGVGLENGEFYILDASYEAISGQKEKVLFKAEGLGRVVDVQYKYGNLPNFNKESRL</sequence>
<dbReference type="EMBL" id="QRZA01000002">
    <property type="protein sequence ID" value="RGV36291.1"/>
    <property type="molecule type" value="Genomic_DNA"/>
</dbReference>
<evidence type="ECO:0000313" key="3">
    <source>
        <dbReference type="Proteomes" id="UP000283589"/>
    </source>
</evidence>
<dbReference type="PROSITE" id="PS51257">
    <property type="entry name" value="PROKAR_LIPOPROTEIN"/>
    <property type="match status" value="1"/>
</dbReference>
<feature type="chain" id="PRO_5018994035" description="DUF5074 domain-containing protein" evidence="1">
    <location>
        <begin position="24"/>
        <end position="504"/>
    </location>
</feature>
<keyword evidence="1" id="KW-0732">Signal</keyword>
<proteinExistence type="predicted"/>
<protein>
    <recommendedName>
        <fullName evidence="4">DUF5074 domain-containing protein</fullName>
    </recommendedName>
</protein>
<organism evidence="2 3">
    <name type="scientific">Butyricimonas virosa</name>
    <dbReference type="NCBI Taxonomy" id="544645"/>
    <lineage>
        <taxon>Bacteria</taxon>
        <taxon>Pseudomonadati</taxon>
        <taxon>Bacteroidota</taxon>
        <taxon>Bacteroidia</taxon>
        <taxon>Bacteroidales</taxon>
        <taxon>Odoribacteraceae</taxon>
        <taxon>Butyricimonas</taxon>
    </lineage>
</organism>
<dbReference type="InterPro" id="IPR032183">
    <property type="entry name" value="PKD-like"/>
</dbReference>
<dbReference type="Proteomes" id="UP000283589">
    <property type="component" value="Unassembled WGS sequence"/>
</dbReference>
<comment type="caution">
    <text evidence="2">The sequence shown here is derived from an EMBL/GenBank/DDBJ whole genome shotgun (WGS) entry which is preliminary data.</text>
</comment>
<name>A0A412X611_9BACT</name>
<dbReference type="Pfam" id="PF16407">
    <property type="entry name" value="PKD_2"/>
    <property type="match status" value="1"/>
</dbReference>
<reference evidence="2 3" key="1">
    <citation type="submission" date="2018-08" db="EMBL/GenBank/DDBJ databases">
        <title>A genome reference for cultivated species of the human gut microbiota.</title>
        <authorList>
            <person name="Zou Y."/>
            <person name="Xue W."/>
            <person name="Luo G."/>
        </authorList>
    </citation>
    <scope>NUCLEOTIDE SEQUENCE [LARGE SCALE GENOMIC DNA]</scope>
    <source>
        <strain evidence="2 3">AF14-49</strain>
    </source>
</reference>
<accession>A0A412X611</accession>
<evidence type="ECO:0008006" key="4">
    <source>
        <dbReference type="Google" id="ProtNLM"/>
    </source>
</evidence>
<evidence type="ECO:0000313" key="2">
    <source>
        <dbReference type="EMBL" id="RGV36291.1"/>
    </source>
</evidence>
<feature type="signal peptide" evidence="1">
    <location>
        <begin position="1"/>
        <end position="23"/>
    </location>
</feature>
<gene>
    <name evidence="2" type="ORF">DWW18_02440</name>
</gene>
<evidence type="ECO:0000256" key="1">
    <source>
        <dbReference type="SAM" id="SignalP"/>
    </source>
</evidence>